<reference evidence="2" key="1">
    <citation type="journal article" date="2022" name="bioRxiv">
        <title>Sequencing and chromosome-scale assembly of the giantPleurodeles waltlgenome.</title>
        <authorList>
            <person name="Brown T."/>
            <person name="Elewa A."/>
            <person name="Iarovenko S."/>
            <person name="Subramanian E."/>
            <person name="Araus A.J."/>
            <person name="Petzold A."/>
            <person name="Susuki M."/>
            <person name="Suzuki K.-i.T."/>
            <person name="Hayashi T."/>
            <person name="Toyoda A."/>
            <person name="Oliveira C."/>
            <person name="Osipova E."/>
            <person name="Leigh N.D."/>
            <person name="Simon A."/>
            <person name="Yun M.H."/>
        </authorList>
    </citation>
    <scope>NUCLEOTIDE SEQUENCE</scope>
    <source>
        <strain evidence="2">20211129_DDA</strain>
        <tissue evidence="2">Liver</tissue>
    </source>
</reference>
<dbReference type="EMBL" id="JANPWB010000015">
    <property type="protein sequence ID" value="KAJ1090584.1"/>
    <property type="molecule type" value="Genomic_DNA"/>
</dbReference>
<gene>
    <name evidence="2" type="ORF">NDU88_003714</name>
</gene>
<evidence type="ECO:0000256" key="1">
    <source>
        <dbReference type="SAM" id="MobiDB-lite"/>
    </source>
</evidence>
<comment type="caution">
    <text evidence="2">The sequence shown here is derived from an EMBL/GenBank/DDBJ whole genome shotgun (WGS) entry which is preliminary data.</text>
</comment>
<evidence type="ECO:0000313" key="3">
    <source>
        <dbReference type="Proteomes" id="UP001066276"/>
    </source>
</evidence>
<feature type="region of interest" description="Disordered" evidence="1">
    <location>
        <begin position="95"/>
        <end position="169"/>
    </location>
</feature>
<name>A0AAV7LJA4_PLEWA</name>
<proteinExistence type="predicted"/>
<sequence>MPRSTLPHLTSTRFIRRPSDVTPPSTHGADKGLSRLPPADADCGNPAPVQRRVAGVCTKLRLRGTPWSQPESDCYTAFHVISCCRGIKERSFLPAWDPRQPRPSVRIANQAAGNRALLRERKQTPRRSLRPPPSLPRDPHSLCSSTLGSRPLKSGPLARGNSARMSGKSAPGAWNSHCGILQSHLLDVLDHWIIEF</sequence>
<dbReference type="AlphaFoldDB" id="A0AAV7LJA4"/>
<protein>
    <submittedName>
        <fullName evidence="2">Uncharacterized protein</fullName>
    </submittedName>
</protein>
<accession>A0AAV7LJA4</accession>
<keyword evidence="3" id="KW-1185">Reference proteome</keyword>
<feature type="region of interest" description="Disordered" evidence="1">
    <location>
        <begin position="16"/>
        <end position="37"/>
    </location>
</feature>
<evidence type="ECO:0000313" key="2">
    <source>
        <dbReference type="EMBL" id="KAJ1090584.1"/>
    </source>
</evidence>
<organism evidence="2 3">
    <name type="scientific">Pleurodeles waltl</name>
    <name type="common">Iberian ribbed newt</name>
    <dbReference type="NCBI Taxonomy" id="8319"/>
    <lineage>
        <taxon>Eukaryota</taxon>
        <taxon>Metazoa</taxon>
        <taxon>Chordata</taxon>
        <taxon>Craniata</taxon>
        <taxon>Vertebrata</taxon>
        <taxon>Euteleostomi</taxon>
        <taxon>Amphibia</taxon>
        <taxon>Batrachia</taxon>
        <taxon>Caudata</taxon>
        <taxon>Salamandroidea</taxon>
        <taxon>Salamandridae</taxon>
        <taxon>Pleurodelinae</taxon>
        <taxon>Pleurodeles</taxon>
    </lineage>
</organism>
<dbReference type="Proteomes" id="UP001066276">
    <property type="component" value="Chromosome 11"/>
</dbReference>